<protein>
    <submittedName>
        <fullName evidence="6">AraC family transcriptional regulator</fullName>
    </submittedName>
</protein>
<dbReference type="InterPro" id="IPR020449">
    <property type="entry name" value="Tscrpt_reg_AraC-type_HTH"/>
</dbReference>
<keyword evidence="7" id="KW-1185">Reference proteome</keyword>
<feature type="domain" description="HTH araC/xylS-type" evidence="5">
    <location>
        <begin position="648"/>
        <end position="748"/>
    </location>
</feature>
<feature type="transmembrane region" description="Helical" evidence="4">
    <location>
        <begin position="16"/>
        <end position="38"/>
    </location>
</feature>
<dbReference type="SUPFAM" id="SSF46689">
    <property type="entry name" value="Homeodomain-like"/>
    <property type="match status" value="1"/>
</dbReference>
<dbReference type="Gene3D" id="1.10.10.60">
    <property type="entry name" value="Homeodomain-like"/>
    <property type="match status" value="2"/>
</dbReference>
<proteinExistence type="predicted"/>
<keyword evidence="3" id="KW-0804">Transcription</keyword>
<evidence type="ECO:0000313" key="6">
    <source>
        <dbReference type="EMBL" id="RGE65080.1"/>
    </source>
</evidence>
<dbReference type="EMBL" id="QVLV01000001">
    <property type="protein sequence ID" value="RGE65080.1"/>
    <property type="molecule type" value="Genomic_DNA"/>
</dbReference>
<evidence type="ECO:0000259" key="5">
    <source>
        <dbReference type="PROSITE" id="PS01124"/>
    </source>
</evidence>
<evidence type="ECO:0000313" key="7">
    <source>
        <dbReference type="Proteomes" id="UP000260812"/>
    </source>
</evidence>
<dbReference type="InterPro" id="IPR018060">
    <property type="entry name" value="HTH_AraC"/>
</dbReference>
<sequence>MKWLREKTKTLFSKTLLGMLSISLTVLIVVAAVLFAWFRTQMVEGYYELTRATMGNTDAVFSRSITDARNLLSEWYASPDGVSLRLEEDTDFTNHMSFINKVLSILNGTAYLQSACFINYQKEMALNIGSNVSIPENLDHILIDKMIQIDGQNNACVWNVQSRHSDQEAIPLLTIPMAETAITDPRFSGMAVINIDLRQMNKSLFSNTHEEQFRIVILNKDGVVVGNSNLENLGEDWSDREWVRRVLAHEEQFELKEDGKRWEFLSFPAQQNGYYIVAQSDYVTQIVNINYVFYIVFAVIIVAAVTIILMMMLVSRRIFRPFNQMVGNLKESQIAEEMEPGADEDEIAFLEHFYQGISTHIETLNEKKENDFIVKNLLLGNQRKEIQDLMQQKGILSGNRPYYMAVVFMESADRADSFSMQEYDMLRNMAGSVFTTALEQFGHCTGLEVGLRRMLFIVYREDGEEQAEQLIVEAVGRAKASIQKLSQIRTYIMVSQALRDGGSDCVRYFGWLNDCLKTRHLLGCEETVVLTGMENEIPQDWDDVIIGCLKQRDKEGYMEAVRNLLEACEMMPYGQFVSRLEQTGAAILKAGRMSRNAEGKENGRGSLRERIAALTGREELLLWLESLYDEAAIQISKISSHSTAAMMEEAVDYIRNNYDDSNLNVNLLADKLNISAAYFGKLFTEFTGSRTLDYILKVRMEKARDLLLSEADKDISQIADAVGYNNSTYFTTAFKKFYGVTPSRFRDYHAVSELEGGSASRE</sequence>
<gene>
    <name evidence="6" type="ORF">DXC51_01785</name>
</gene>
<keyword evidence="2" id="KW-0238">DNA-binding</keyword>
<evidence type="ECO:0000256" key="3">
    <source>
        <dbReference type="ARBA" id="ARBA00023163"/>
    </source>
</evidence>
<evidence type="ECO:0000256" key="1">
    <source>
        <dbReference type="ARBA" id="ARBA00023015"/>
    </source>
</evidence>
<dbReference type="GO" id="GO:0043565">
    <property type="term" value="F:sequence-specific DNA binding"/>
    <property type="evidence" value="ECO:0007669"/>
    <property type="project" value="InterPro"/>
</dbReference>
<dbReference type="InterPro" id="IPR018062">
    <property type="entry name" value="HTH_AraC-typ_CS"/>
</dbReference>
<dbReference type="PROSITE" id="PS00041">
    <property type="entry name" value="HTH_ARAC_FAMILY_1"/>
    <property type="match status" value="1"/>
</dbReference>
<dbReference type="GO" id="GO:0003700">
    <property type="term" value="F:DNA-binding transcription factor activity"/>
    <property type="evidence" value="ECO:0007669"/>
    <property type="project" value="InterPro"/>
</dbReference>
<feature type="transmembrane region" description="Helical" evidence="4">
    <location>
        <begin position="291"/>
        <end position="314"/>
    </location>
</feature>
<dbReference type="Proteomes" id="UP000260812">
    <property type="component" value="Unassembled WGS sequence"/>
</dbReference>
<evidence type="ECO:0000256" key="2">
    <source>
        <dbReference type="ARBA" id="ARBA00023125"/>
    </source>
</evidence>
<evidence type="ECO:0000256" key="4">
    <source>
        <dbReference type="SAM" id="Phobius"/>
    </source>
</evidence>
<dbReference type="PANTHER" id="PTHR43280:SF28">
    <property type="entry name" value="HTH-TYPE TRANSCRIPTIONAL ACTIVATOR RHAS"/>
    <property type="match status" value="1"/>
</dbReference>
<keyword evidence="4" id="KW-0472">Membrane</keyword>
<reference evidence="6 7" key="1">
    <citation type="submission" date="2018-08" db="EMBL/GenBank/DDBJ databases">
        <title>A genome reference for cultivated species of the human gut microbiota.</title>
        <authorList>
            <person name="Zou Y."/>
            <person name="Xue W."/>
            <person name="Luo G."/>
        </authorList>
    </citation>
    <scope>NUCLEOTIDE SEQUENCE [LARGE SCALE GENOMIC DNA]</scope>
    <source>
        <strain evidence="6 7">TF05-5AC</strain>
    </source>
</reference>
<organism evidence="6 7">
    <name type="scientific">Eisenbergiella massiliensis</name>
    <dbReference type="NCBI Taxonomy" id="1720294"/>
    <lineage>
        <taxon>Bacteria</taxon>
        <taxon>Bacillati</taxon>
        <taxon>Bacillota</taxon>
        <taxon>Clostridia</taxon>
        <taxon>Lachnospirales</taxon>
        <taxon>Lachnospiraceae</taxon>
        <taxon>Eisenbergiella</taxon>
    </lineage>
</organism>
<dbReference type="PRINTS" id="PR00032">
    <property type="entry name" value="HTHARAC"/>
</dbReference>
<dbReference type="RefSeq" id="WP_117543510.1">
    <property type="nucleotide sequence ID" value="NZ_JBKUNB010000007.1"/>
</dbReference>
<keyword evidence="4" id="KW-0812">Transmembrane</keyword>
<dbReference type="GeneID" id="97985643"/>
<dbReference type="Pfam" id="PF12833">
    <property type="entry name" value="HTH_18"/>
    <property type="match status" value="1"/>
</dbReference>
<keyword evidence="1" id="KW-0805">Transcription regulation</keyword>
<accession>A0A3E3IDD5</accession>
<dbReference type="SMART" id="SM00342">
    <property type="entry name" value="HTH_ARAC"/>
    <property type="match status" value="1"/>
</dbReference>
<dbReference type="AlphaFoldDB" id="A0A3E3IDD5"/>
<comment type="caution">
    <text evidence="6">The sequence shown here is derived from an EMBL/GenBank/DDBJ whole genome shotgun (WGS) entry which is preliminary data.</text>
</comment>
<name>A0A3E3IDD5_9FIRM</name>
<keyword evidence="4" id="KW-1133">Transmembrane helix</keyword>
<dbReference type="InterPro" id="IPR009057">
    <property type="entry name" value="Homeodomain-like_sf"/>
</dbReference>
<dbReference type="PANTHER" id="PTHR43280">
    <property type="entry name" value="ARAC-FAMILY TRANSCRIPTIONAL REGULATOR"/>
    <property type="match status" value="1"/>
</dbReference>
<dbReference type="PROSITE" id="PS01124">
    <property type="entry name" value="HTH_ARAC_FAMILY_2"/>
    <property type="match status" value="1"/>
</dbReference>